<protein>
    <submittedName>
        <fullName evidence="1">Uncharacterized protein</fullName>
    </submittedName>
</protein>
<name>A0A0F9ISA3_9ZZZZ</name>
<proteinExistence type="predicted"/>
<evidence type="ECO:0000313" key="1">
    <source>
        <dbReference type="EMBL" id="KKL90027.1"/>
    </source>
</evidence>
<reference evidence="1" key="1">
    <citation type="journal article" date="2015" name="Nature">
        <title>Complex archaea that bridge the gap between prokaryotes and eukaryotes.</title>
        <authorList>
            <person name="Spang A."/>
            <person name="Saw J.H."/>
            <person name="Jorgensen S.L."/>
            <person name="Zaremba-Niedzwiedzka K."/>
            <person name="Martijn J."/>
            <person name="Lind A.E."/>
            <person name="van Eijk R."/>
            <person name="Schleper C."/>
            <person name="Guy L."/>
            <person name="Ettema T.J."/>
        </authorList>
    </citation>
    <scope>NUCLEOTIDE SEQUENCE</scope>
</reference>
<gene>
    <name evidence="1" type="ORF">LCGC14_1908770</name>
</gene>
<dbReference type="EMBL" id="LAZR01020124">
    <property type="protein sequence ID" value="KKL90027.1"/>
    <property type="molecule type" value="Genomic_DNA"/>
</dbReference>
<accession>A0A0F9ISA3</accession>
<organism evidence="1">
    <name type="scientific">marine sediment metagenome</name>
    <dbReference type="NCBI Taxonomy" id="412755"/>
    <lineage>
        <taxon>unclassified sequences</taxon>
        <taxon>metagenomes</taxon>
        <taxon>ecological metagenomes</taxon>
    </lineage>
</organism>
<dbReference type="AlphaFoldDB" id="A0A0F9ISA3"/>
<comment type="caution">
    <text evidence="1">The sequence shown here is derived from an EMBL/GenBank/DDBJ whole genome shotgun (WGS) entry which is preliminary data.</text>
</comment>
<sequence>MFGIIFWFTIGYCACKYSWPRKIAELVEEMTSKNG</sequence>